<dbReference type="PIRSF" id="PIRSF015601">
    <property type="entry name" value="MTase_slr0722"/>
    <property type="match status" value="1"/>
</dbReference>
<evidence type="ECO:0000256" key="2">
    <source>
        <dbReference type="ARBA" id="ARBA00005528"/>
    </source>
</evidence>
<comment type="caution">
    <text evidence="15">The sequence shown here is derived from an EMBL/GenBank/DDBJ whole genome shotgun (WGS) entry which is preliminary data.</text>
</comment>
<evidence type="ECO:0000256" key="8">
    <source>
        <dbReference type="ARBA" id="ARBA00022679"/>
    </source>
</evidence>
<dbReference type="GO" id="GO:0070475">
    <property type="term" value="P:rRNA base methylation"/>
    <property type="evidence" value="ECO:0007669"/>
    <property type="project" value="TreeGrafter"/>
</dbReference>
<evidence type="ECO:0000256" key="10">
    <source>
        <dbReference type="ARBA" id="ARBA00025699"/>
    </source>
</evidence>
<dbReference type="EC" id="2.1.1.193" evidence="3 12"/>
<evidence type="ECO:0000256" key="1">
    <source>
        <dbReference type="ARBA" id="ARBA00004496"/>
    </source>
</evidence>
<dbReference type="InterPro" id="IPR046887">
    <property type="entry name" value="RsmE_PUA-like"/>
</dbReference>
<protein>
    <recommendedName>
        <fullName evidence="4 12">Ribosomal RNA small subunit methyltransferase E</fullName>
        <ecNumber evidence="3 12">2.1.1.193</ecNumber>
    </recommendedName>
</protein>
<dbReference type="InterPro" id="IPR006700">
    <property type="entry name" value="RsmE"/>
</dbReference>
<dbReference type="NCBIfam" id="NF008692">
    <property type="entry name" value="PRK11713.1-5"/>
    <property type="match status" value="1"/>
</dbReference>
<gene>
    <name evidence="15" type="ORF">Thpro_022375</name>
</gene>
<dbReference type="SUPFAM" id="SSF88697">
    <property type="entry name" value="PUA domain-like"/>
    <property type="match status" value="1"/>
</dbReference>
<dbReference type="GO" id="GO:0070042">
    <property type="term" value="F:rRNA (uridine-N3-)-methyltransferase activity"/>
    <property type="evidence" value="ECO:0007669"/>
    <property type="project" value="TreeGrafter"/>
</dbReference>
<keyword evidence="8 12" id="KW-0808">Transferase</keyword>
<reference evidence="15 16" key="1">
    <citation type="journal article" date="2014" name="Genome Announc.">
        <title>Draft Genome Sequence of the Iron-Oxidizing, Acidophilic, and Halotolerant 'Thiobacillus prosperus' Type Strain DSM 5130.</title>
        <authorList>
            <person name="Ossandon F.J."/>
            <person name="Cardenas J.P."/>
            <person name="Corbett M."/>
            <person name="Quatrini R."/>
            <person name="Holmes D.S."/>
            <person name="Watkin E."/>
        </authorList>
    </citation>
    <scope>NUCLEOTIDE SEQUENCE [LARGE SCALE GENOMIC DNA]</scope>
    <source>
        <strain evidence="15 16">DSM 5130</strain>
    </source>
</reference>
<dbReference type="PANTHER" id="PTHR30027:SF3">
    <property type="entry name" value="16S RRNA (URACIL(1498)-N(3))-METHYLTRANSFERASE"/>
    <property type="match status" value="1"/>
</dbReference>
<evidence type="ECO:0000256" key="6">
    <source>
        <dbReference type="ARBA" id="ARBA00022552"/>
    </source>
</evidence>
<keyword evidence="16" id="KW-1185">Reference proteome</keyword>
<dbReference type="AlphaFoldDB" id="A0A1A6C0P0"/>
<evidence type="ECO:0000256" key="9">
    <source>
        <dbReference type="ARBA" id="ARBA00022691"/>
    </source>
</evidence>
<evidence type="ECO:0000313" key="16">
    <source>
        <dbReference type="Proteomes" id="UP000029273"/>
    </source>
</evidence>
<dbReference type="RefSeq" id="WP_038093526.1">
    <property type="nucleotide sequence ID" value="NZ_JQSG02000006.1"/>
</dbReference>
<comment type="function">
    <text evidence="10 12">Specifically methylates the N3 position of the uracil ring of uridine 1498 (m3U1498) in 16S rRNA. Acts on the fully assembled 30S ribosomal subunit.</text>
</comment>
<dbReference type="CDD" id="cd18084">
    <property type="entry name" value="RsmE-like"/>
    <property type="match status" value="1"/>
</dbReference>
<evidence type="ECO:0000256" key="3">
    <source>
        <dbReference type="ARBA" id="ARBA00012328"/>
    </source>
</evidence>
<keyword evidence="5 12" id="KW-0963">Cytoplasm</keyword>
<proteinExistence type="inferred from homology"/>
<evidence type="ECO:0000313" key="15">
    <source>
        <dbReference type="EMBL" id="OBS08125.1"/>
    </source>
</evidence>
<organism evidence="15 16">
    <name type="scientific">Acidihalobacter prosperus</name>
    <dbReference type="NCBI Taxonomy" id="160660"/>
    <lineage>
        <taxon>Bacteria</taxon>
        <taxon>Pseudomonadati</taxon>
        <taxon>Pseudomonadota</taxon>
        <taxon>Gammaproteobacteria</taxon>
        <taxon>Chromatiales</taxon>
        <taxon>Ectothiorhodospiraceae</taxon>
        <taxon>Acidihalobacter</taxon>
    </lineage>
</organism>
<dbReference type="GO" id="GO:0005737">
    <property type="term" value="C:cytoplasm"/>
    <property type="evidence" value="ECO:0007669"/>
    <property type="project" value="UniProtKB-SubCell"/>
</dbReference>
<dbReference type="NCBIfam" id="TIGR00046">
    <property type="entry name" value="RsmE family RNA methyltransferase"/>
    <property type="match status" value="1"/>
</dbReference>
<dbReference type="Proteomes" id="UP000029273">
    <property type="component" value="Unassembled WGS sequence"/>
</dbReference>
<keyword evidence="7 12" id="KW-0489">Methyltransferase</keyword>
<accession>A0A1A6C0P0</accession>
<comment type="subcellular location">
    <subcellularLocation>
        <location evidence="1 12">Cytoplasm</location>
    </subcellularLocation>
</comment>
<dbReference type="SUPFAM" id="SSF75217">
    <property type="entry name" value="alpha/beta knot"/>
    <property type="match status" value="1"/>
</dbReference>
<comment type="catalytic activity">
    <reaction evidence="11 12">
        <text>uridine(1498) in 16S rRNA + S-adenosyl-L-methionine = N(3)-methyluridine(1498) in 16S rRNA + S-adenosyl-L-homocysteine + H(+)</text>
        <dbReference type="Rhea" id="RHEA:42920"/>
        <dbReference type="Rhea" id="RHEA-COMP:10283"/>
        <dbReference type="Rhea" id="RHEA-COMP:10284"/>
        <dbReference type="ChEBI" id="CHEBI:15378"/>
        <dbReference type="ChEBI" id="CHEBI:57856"/>
        <dbReference type="ChEBI" id="CHEBI:59789"/>
        <dbReference type="ChEBI" id="CHEBI:65315"/>
        <dbReference type="ChEBI" id="CHEBI:74502"/>
        <dbReference type="EC" id="2.1.1.193"/>
    </reaction>
</comment>
<keyword evidence="9 12" id="KW-0949">S-adenosyl-L-methionine</keyword>
<sequence>MRVPRLYVERSLALDDGLALPDGAFRHCVQVLRLCEGAELVLFNGDGRDYRARLTQVGRREARVTVHAAADNATESALDLGLVQGISKGDHMDLTIQKAVELGVRRILPLTCLRSQRIPPDRLARRMAHWRAIAISACEQSGRSHLPELLPPVTFDEWLDDIAQAPPRLMLDPRAATALGDLQLAEPEALQLLIGPEGGFADEEVARARDAGVAPVRLGPRVLRTETAAIAALALAQARWGDLH</sequence>
<name>A0A1A6C0P0_9GAMM</name>
<evidence type="ECO:0000256" key="4">
    <source>
        <dbReference type="ARBA" id="ARBA00013673"/>
    </source>
</evidence>
<feature type="domain" description="Ribosomal RNA small subunit methyltransferase E methyltransferase" evidence="13">
    <location>
        <begin position="75"/>
        <end position="237"/>
    </location>
</feature>
<evidence type="ECO:0000259" key="14">
    <source>
        <dbReference type="Pfam" id="PF20260"/>
    </source>
</evidence>
<evidence type="ECO:0000259" key="13">
    <source>
        <dbReference type="Pfam" id="PF04452"/>
    </source>
</evidence>
<evidence type="ECO:0000256" key="5">
    <source>
        <dbReference type="ARBA" id="ARBA00022490"/>
    </source>
</evidence>
<dbReference type="Pfam" id="PF20260">
    <property type="entry name" value="PUA_4"/>
    <property type="match status" value="1"/>
</dbReference>
<comment type="similarity">
    <text evidence="2 12">Belongs to the RNA methyltransferase RsmE family.</text>
</comment>
<evidence type="ECO:0000256" key="11">
    <source>
        <dbReference type="ARBA" id="ARBA00047944"/>
    </source>
</evidence>
<dbReference type="InterPro" id="IPR029026">
    <property type="entry name" value="tRNA_m1G_MTases_N"/>
</dbReference>
<dbReference type="Gene3D" id="2.40.240.20">
    <property type="entry name" value="Hypothetical PUA domain-like, domain 1"/>
    <property type="match status" value="1"/>
</dbReference>
<evidence type="ECO:0000256" key="7">
    <source>
        <dbReference type="ARBA" id="ARBA00022603"/>
    </source>
</evidence>
<dbReference type="OrthoDB" id="9815641at2"/>
<dbReference type="InterPro" id="IPR015947">
    <property type="entry name" value="PUA-like_sf"/>
</dbReference>
<dbReference type="EMBL" id="JQSG02000006">
    <property type="protein sequence ID" value="OBS08125.1"/>
    <property type="molecule type" value="Genomic_DNA"/>
</dbReference>
<dbReference type="Gene3D" id="3.40.1280.10">
    <property type="match status" value="1"/>
</dbReference>
<dbReference type="InterPro" id="IPR046886">
    <property type="entry name" value="RsmE_MTase_dom"/>
</dbReference>
<keyword evidence="6 12" id="KW-0698">rRNA processing</keyword>
<feature type="domain" description="Ribosomal RNA small subunit methyltransferase E PUA-like" evidence="14">
    <location>
        <begin position="20"/>
        <end position="65"/>
    </location>
</feature>
<evidence type="ECO:0000256" key="12">
    <source>
        <dbReference type="PIRNR" id="PIRNR015601"/>
    </source>
</evidence>
<dbReference type="Pfam" id="PF04452">
    <property type="entry name" value="Methyltrans_RNA"/>
    <property type="match status" value="1"/>
</dbReference>
<dbReference type="PANTHER" id="PTHR30027">
    <property type="entry name" value="RIBOSOMAL RNA SMALL SUBUNIT METHYLTRANSFERASE E"/>
    <property type="match status" value="1"/>
</dbReference>
<dbReference type="InterPro" id="IPR029028">
    <property type="entry name" value="Alpha/beta_knot_MTases"/>
</dbReference>